<organism evidence="7 8">
    <name type="scientific">Cohnella endophytica</name>
    <dbReference type="NCBI Taxonomy" id="2419778"/>
    <lineage>
        <taxon>Bacteria</taxon>
        <taxon>Bacillati</taxon>
        <taxon>Bacillota</taxon>
        <taxon>Bacilli</taxon>
        <taxon>Bacillales</taxon>
        <taxon>Paenibacillaceae</taxon>
        <taxon>Cohnella</taxon>
    </lineage>
</organism>
<gene>
    <name evidence="7" type="ORF">D7Z26_18395</name>
</gene>
<feature type="modified residue" description="4-aspartylphosphate" evidence="4">
    <location>
        <position position="61"/>
    </location>
</feature>
<dbReference type="GO" id="GO:0000160">
    <property type="term" value="P:phosphorelay signal transduction system"/>
    <property type="evidence" value="ECO:0007669"/>
    <property type="project" value="InterPro"/>
</dbReference>
<dbReference type="PRINTS" id="PR00032">
    <property type="entry name" value="HTHARAC"/>
</dbReference>
<dbReference type="SMART" id="SM00342">
    <property type="entry name" value="HTH_ARAC"/>
    <property type="match status" value="1"/>
</dbReference>
<keyword evidence="3" id="KW-0804">Transcription</keyword>
<dbReference type="InterPro" id="IPR011006">
    <property type="entry name" value="CheY-like_superfamily"/>
</dbReference>
<dbReference type="InterPro" id="IPR009057">
    <property type="entry name" value="Homeodomain-like_sf"/>
</dbReference>
<keyword evidence="2" id="KW-0238">DNA-binding</keyword>
<keyword evidence="1" id="KW-0805">Transcription regulation</keyword>
<dbReference type="PROSITE" id="PS00041">
    <property type="entry name" value="HTH_ARAC_FAMILY_1"/>
    <property type="match status" value="1"/>
</dbReference>
<dbReference type="InterPro" id="IPR018060">
    <property type="entry name" value="HTH_AraC"/>
</dbReference>
<feature type="domain" description="Response regulatory" evidence="6">
    <location>
        <begin position="9"/>
        <end position="126"/>
    </location>
</feature>
<dbReference type="InterPro" id="IPR001789">
    <property type="entry name" value="Sig_transdc_resp-reg_receiver"/>
</dbReference>
<evidence type="ECO:0000256" key="2">
    <source>
        <dbReference type="ARBA" id="ARBA00023125"/>
    </source>
</evidence>
<dbReference type="SUPFAM" id="SSF52172">
    <property type="entry name" value="CheY-like"/>
    <property type="match status" value="1"/>
</dbReference>
<protein>
    <submittedName>
        <fullName evidence="7">Response regulator</fullName>
    </submittedName>
</protein>
<dbReference type="PANTHER" id="PTHR43280:SF28">
    <property type="entry name" value="HTH-TYPE TRANSCRIPTIONAL ACTIVATOR RHAS"/>
    <property type="match status" value="1"/>
</dbReference>
<dbReference type="GO" id="GO:0003700">
    <property type="term" value="F:DNA-binding transcription factor activity"/>
    <property type="evidence" value="ECO:0007669"/>
    <property type="project" value="InterPro"/>
</dbReference>
<keyword evidence="8" id="KW-1185">Reference proteome</keyword>
<dbReference type="SUPFAM" id="SSF46689">
    <property type="entry name" value="Homeodomain-like"/>
    <property type="match status" value="2"/>
</dbReference>
<dbReference type="Gene3D" id="1.10.10.60">
    <property type="entry name" value="Homeodomain-like"/>
    <property type="match status" value="2"/>
</dbReference>
<dbReference type="InterPro" id="IPR020449">
    <property type="entry name" value="Tscrpt_reg_AraC-type_HTH"/>
</dbReference>
<evidence type="ECO:0000313" key="7">
    <source>
        <dbReference type="EMBL" id="RKP49811.1"/>
    </source>
</evidence>
<dbReference type="GO" id="GO:0043565">
    <property type="term" value="F:sequence-specific DNA binding"/>
    <property type="evidence" value="ECO:0007669"/>
    <property type="project" value="InterPro"/>
</dbReference>
<dbReference type="PROSITE" id="PS50110">
    <property type="entry name" value="RESPONSE_REGULATORY"/>
    <property type="match status" value="1"/>
</dbReference>
<proteinExistence type="predicted"/>
<dbReference type="Pfam" id="PF00072">
    <property type="entry name" value="Response_reg"/>
    <property type="match status" value="1"/>
</dbReference>
<dbReference type="SMART" id="SM00448">
    <property type="entry name" value="REC"/>
    <property type="match status" value="1"/>
</dbReference>
<dbReference type="Proteomes" id="UP000282076">
    <property type="component" value="Unassembled WGS sequence"/>
</dbReference>
<evidence type="ECO:0000313" key="8">
    <source>
        <dbReference type="Proteomes" id="UP000282076"/>
    </source>
</evidence>
<dbReference type="InterPro" id="IPR018062">
    <property type="entry name" value="HTH_AraC-typ_CS"/>
</dbReference>
<name>A0A494XJC2_9BACL</name>
<dbReference type="CDD" id="cd17536">
    <property type="entry name" value="REC_YesN-like"/>
    <property type="match status" value="1"/>
</dbReference>
<dbReference type="AlphaFoldDB" id="A0A494XJC2"/>
<dbReference type="Pfam" id="PF12833">
    <property type="entry name" value="HTH_18"/>
    <property type="match status" value="1"/>
</dbReference>
<feature type="domain" description="HTH araC/xylS-type" evidence="5">
    <location>
        <begin position="440"/>
        <end position="538"/>
    </location>
</feature>
<accession>A0A494XJC2</accession>
<evidence type="ECO:0000259" key="6">
    <source>
        <dbReference type="PROSITE" id="PS50110"/>
    </source>
</evidence>
<dbReference type="EMBL" id="RBZM01000008">
    <property type="protein sequence ID" value="RKP49811.1"/>
    <property type="molecule type" value="Genomic_DNA"/>
</dbReference>
<dbReference type="PROSITE" id="PS01124">
    <property type="entry name" value="HTH_ARAC_FAMILY_2"/>
    <property type="match status" value="1"/>
</dbReference>
<evidence type="ECO:0000259" key="5">
    <source>
        <dbReference type="PROSITE" id="PS01124"/>
    </source>
</evidence>
<dbReference type="Gene3D" id="3.40.50.2300">
    <property type="match status" value="1"/>
</dbReference>
<evidence type="ECO:0000256" key="3">
    <source>
        <dbReference type="ARBA" id="ARBA00023163"/>
    </source>
</evidence>
<keyword evidence="4" id="KW-0597">Phosphoprotein</keyword>
<evidence type="ECO:0000256" key="4">
    <source>
        <dbReference type="PROSITE-ProRule" id="PRU00169"/>
    </source>
</evidence>
<dbReference type="PANTHER" id="PTHR43280">
    <property type="entry name" value="ARAC-FAMILY TRANSCRIPTIONAL REGULATOR"/>
    <property type="match status" value="1"/>
</dbReference>
<reference evidence="7 8" key="1">
    <citation type="submission" date="2018-10" db="EMBL/GenBank/DDBJ databases">
        <title>Cohnella sp. M2MS4P-1, whole genome shotgun sequence.</title>
        <authorList>
            <person name="Tuo L."/>
        </authorList>
    </citation>
    <scope>NUCLEOTIDE SEQUENCE [LARGE SCALE GENOMIC DNA]</scope>
    <source>
        <strain evidence="7 8">M2MS4P-1</strain>
    </source>
</reference>
<sequence length="542" mass="61380">MKMSTKPYNVLIVDDEQYALDGIRYGIDWPALGVEGVFEALDAAEAKDCLRHQPIDLILCDIEMPKTSGLQLLQWVKTNAPEAETVFLTGHADFSYARTALQLGSFDYLLKPVDFADLTKVVVKVLAKIAERRESARFNQVHGHYYKLFQTHKPLLEERFWHDLLSRRISPSPETIGKLIASYELGFHPTCQVIPVLLSVELWQQDIGAKDEDIMEYALRNVASELILGNRPGTVLQDRDGNNWTLFYGESASLPSQEELLGVCSHFIAMCNQYLRCHVSCYVGLDAEFSDLLKTCVNLLEEERLNVSRTNSVLPYGSLKEFAGQQFAVPWVAEIAVLFDLGSRTGVEQRLDDIFGALDAEPSLSVETLLAFFHALVHTLFQAFHRRGLTLHDAFDKYDFADGGAVTRSLPQFKSWCYRVVRIGMDRLLGHGKEASPVMQAITDYINDRLNEDVTREQIAAHVHFNPAYLSRLFKKEAGVSLTDYILSARIDRSKMLLESTRMKISDIAAAVGYDNIPYFSRKFKRMTGVTPQEYRKLQSAR</sequence>
<comment type="caution">
    <text evidence="7">The sequence shown here is derived from an EMBL/GenBank/DDBJ whole genome shotgun (WGS) entry which is preliminary data.</text>
</comment>
<evidence type="ECO:0000256" key="1">
    <source>
        <dbReference type="ARBA" id="ARBA00023015"/>
    </source>
</evidence>